<evidence type="ECO:0000256" key="1">
    <source>
        <dbReference type="SAM" id="MobiDB-lite"/>
    </source>
</evidence>
<feature type="region of interest" description="Disordered" evidence="1">
    <location>
        <begin position="114"/>
        <end position="136"/>
    </location>
</feature>
<evidence type="ECO:0000313" key="2">
    <source>
        <dbReference type="EMBL" id="KAH9377103.1"/>
    </source>
</evidence>
<name>A0A9J6GRK5_HAELO</name>
<gene>
    <name evidence="2" type="ORF">HPB48_019198</name>
</gene>
<feature type="region of interest" description="Disordered" evidence="1">
    <location>
        <begin position="47"/>
        <end position="80"/>
    </location>
</feature>
<accession>A0A9J6GRK5</accession>
<organism evidence="2 3">
    <name type="scientific">Haemaphysalis longicornis</name>
    <name type="common">Bush tick</name>
    <dbReference type="NCBI Taxonomy" id="44386"/>
    <lineage>
        <taxon>Eukaryota</taxon>
        <taxon>Metazoa</taxon>
        <taxon>Ecdysozoa</taxon>
        <taxon>Arthropoda</taxon>
        <taxon>Chelicerata</taxon>
        <taxon>Arachnida</taxon>
        <taxon>Acari</taxon>
        <taxon>Parasitiformes</taxon>
        <taxon>Ixodida</taxon>
        <taxon>Ixodoidea</taxon>
        <taxon>Ixodidae</taxon>
        <taxon>Haemaphysalinae</taxon>
        <taxon>Haemaphysalis</taxon>
    </lineage>
</organism>
<dbReference type="VEuPathDB" id="VectorBase:HLOH_056985"/>
<dbReference type="AlphaFoldDB" id="A0A9J6GRK5"/>
<proteinExistence type="predicted"/>
<comment type="caution">
    <text evidence="2">The sequence shown here is derived from an EMBL/GenBank/DDBJ whole genome shotgun (WGS) entry which is preliminary data.</text>
</comment>
<reference evidence="2 3" key="1">
    <citation type="journal article" date="2020" name="Cell">
        <title>Large-Scale Comparative Analyses of Tick Genomes Elucidate Their Genetic Diversity and Vector Capacities.</title>
        <authorList>
            <consortium name="Tick Genome and Microbiome Consortium (TIGMIC)"/>
            <person name="Jia N."/>
            <person name="Wang J."/>
            <person name="Shi W."/>
            <person name="Du L."/>
            <person name="Sun Y."/>
            <person name="Zhan W."/>
            <person name="Jiang J.F."/>
            <person name="Wang Q."/>
            <person name="Zhang B."/>
            <person name="Ji P."/>
            <person name="Bell-Sakyi L."/>
            <person name="Cui X.M."/>
            <person name="Yuan T.T."/>
            <person name="Jiang B.G."/>
            <person name="Yang W.F."/>
            <person name="Lam T.T."/>
            <person name="Chang Q.C."/>
            <person name="Ding S.J."/>
            <person name="Wang X.J."/>
            <person name="Zhu J.G."/>
            <person name="Ruan X.D."/>
            <person name="Zhao L."/>
            <person name="Wei J.T."/>
            <person name="Ye R.Z."/>
            <person name="Que T.C."/>
            <person name="Du C.H."/>
            <person name="Zhou Y.H."/>
            <person name="Cheng J.X."/>
            <person name="Dai P.F."/>
            <person name="Guo W.B."/>
            <person name="Han X.H."/>
            <person name="Huang E.J."/>
            <person name="Li L.F."/>
            <person name="Wei W."/>
            <person name="Gao Y.C."/>
            <person name="Liu J.Z."/>
            <person name="Shao H.Z."/>
            <person name="Wang X."/>
            <person name="Wang C.C."/>
            <person name="Yang T.C."/>
            <person name="Huo Q.B."/>
            <person name="Li W."/>
            <person name="Chen H.Y."/>
            <person name="Chen S.E."/>
            <person name="Zhou L.G."/>
            <person name="Ni X.B."/>
            <person name="Tian J.H."/>
            <person name="Sheng Y."/>
            <person name="Liu T."/>
            <person name="Pan Y.S."/>
            <person name="Xia L.Y."/>
            <person name="Li J."/>
            <person name="Zhao F."/>
            <person name="Cao W.C."/>
        </authorList>
    </citation>
    <scope>NUCLEOTIDE SEQUENCE [LARGE SCALE GENOMIC DNA]</scope>
    <source>
        <strain evidence="2">HaeL-2018</strain>
    </source>
</reference>
<dbReference type="Proteomes" id="UP000821853">
    <property type="component" value="Unassembled WGS sequence"/>
</dbReference>
<keyword evidence="3" id="KW-1185">Reference proteome</keyword>
<protein>
    <submittedName>
        <fullName evidence="2">Uncharacterized protein</fullName>
    </submittedName>
</protein>
<sequence>MPLVEKELGARVAGHQEGSKPRFAVRVRGPSFREWRALRLCCGLSPTASSKNSPPVGLSRAPQAGFSKGSGELPGAPRSRCARTLRYRRRRLQISAAISTVHLALPAAQPTNLGAAEREEEMCGNSRHQAEPSSTSRRLDQALTCLLLPAGQDDALAEGAVPHPPTPPPLLLTPWGLTREKGAMEGGGAVSWRLV</sequence>
<dbReference type="EMBL" id="JABSTR010000008">
    <property type="protein sequence ID" value="KAH9377103.1"/>
    <property type="molecule type" value="Genomic_DNA"/>
</dbReference>
<evidence type="ECO:0000313" key="3">
    <source>
        <dbReference type="Proteomes" id="UP000821853"/>
    </source>
</evidence>